<feature type="compositionally biased region" description="Acidic residues" evidence="10">
    <location>
        <begin position="362"/>
        <end position="390"/>
    </location>
</feature>
<dbReference type="PROSITE" id="PS51192">
    <property type="entry name" value="HELICASE_ATP_BIND_1"/>
    <property type="match status" value="1"/>
</dbReference>
<dbReference type="InterPro" id="IPR027417">
    <property type="entry name" value="P-loop_NTPase"/>
</dbReference>
<dbReference type="GO" id="GO:0003724">
    <property type="term" value="F:RNA helicase activity"/>
    <property type="evidence" value="ECO:0007669"/>
    <property type="project" value="UniProtKB-EC"/>
</dbReference>
<dbReference type="SUPFAM" id="SSF52540">
    <property type="entry name" value="P-loop containing nucleoside triphosphate hydrolases"/>
    <property type="match status" value="2"/>
</dbReference>
<evidence type="ECO:0000259" key="12">
    <source>
        <dbReference type="PROSITE" id="PS51194"/>
    </source>
</evidence>
<dbReference type="InterPro" id="IPR011545">
    <property type="entry name" value="DEAD/DEAH_box_helicase_dom"/>
</dbReference>
<gene>
    <name evidence="14" type="ORF">M427DRAFT_119114</name>
</gene>
<proteinExistence type="inferred from homology"/>
<dbReference type="EMBL" id="KQ965733">
    <property type="protein sequence ID" value="KXS21256.1"/>
    <property type="molecule type" value="Genomic_DNA"/>
</dbReference>
<sequence>MPLDSRLQRALVRLGFTTPSPIQSLAIPLALVEGKDVVANARTGSGKTAAYLLPVLNKILAAKGAGRGPPPTEEPHPIQALVLVPTKELATQVLKATLELTQYCRSQVRALNLVKELDTNKGVEPSSLFLPPHPPSDLLITTPSRLSTLLTSLDALPTPPLASRLLFQPSTFASLVLDECDLLVGYGYAEDLRRIIGTALAGAGGGVQRWLVSATAMAKEEGKEADWVKEFAGDAAAVVTVKGDERAALAVPGEEGKVVPGTAKVVQYFASCPTDAHKFHLLHLLLTTRCFPLTNHSRVLIFAADPARCYRVRLFLEQFAVRAAVVDEGMPLASRMRVIEGVGQGVYGVVITSDIGEGAGGEQEDAELEEEDGDGEQGAEGEDGDSDDKDETAASAPAASKKRSAPSTGSGPVAKRSKKASTSSRSTFHPSRGLDFRRLDCVINLDLPSSPSHYLHRIGRTARGSSSGGVAITMWTQPNPKALLERDESVSQAREVERIKRDERVQARGSVEVLKVDQGVLEGFRYRVGDALRAVTKVAVREARVKEVRREMVESEKLKAHFSSNPDDLKALRSDRPLHPARVHHHLKHIPSYLAPPKKQGGGGDSGNGVDEGQRTNWNTKSRRGNGKFKGPASKAQKRRMDPLKSFAFKKTSA</sequence>
<dbReference type="Pfam" id="PF00270">
    <property type="entry name" value="DEAD"/>
    <property type="match status" value="1"/>
</dbReference>
<evidence type="ECO:0000259" key="13">
    <source>
        <dbReference type="PROSITE" id="PS51195"/>
    </source>
</evidence>
<dbReference type="GO" id="GO:0005524">
    <property type="term" value="F:ATP binding"/>
    <property type="evidence" value="ECO:0007669"/>
    <property type="project" value="UniProtKB-KW"/>
</dbReference>
<evidence type="ECO:0000259" key="11">
    <source>
        <dbReference type="PROSITE" id="PS51192"/>
    </source>
</evidence>
<feature type="region of interest" description="Disordered" evidence="10">
    <location>
        <begin position="357"/>
        <end position="431"/>
    </location>
</feature>
<dbReference type="AlphaFoldDB" id="A0A139AWY6"/>
<evidence type="ECO:0000256" key="1">
    <source>
        <dbReference type="ARBA" id="ARBA00012552"/>
    </source>
</evidence>
<dbReference type="Gene3D" id="3.40.50.300">
    <property type="entry name" value="P-loop containing nucleotide triphosphate hydrolases"/>
    <property type="match status" value="2"/>
</dbReference>
<dbReference type="SMART" id="SM00490">
    <property type="entry name" value="HELICc"/>
    <property type="match status" value="1"/>
</dbReference>
<dbReference type="STRING" id="1344416.A0A139AWY6"/>
<keyword evidence="2" id="KW-0547">Nucleotide-binding</keyword>
<comment type="catalytic activity">
    <reaction evidence="8">
        <text>ATP + H2O = ADP + phosphate + H(+)</text>
        <dbReference type="Rhea" id="RHEA:13065"/>
        <dbReference type="ChEBI" id="CHEBI:15377"/>
        <dbReference type="ChEBI" id="CHEBI:15378"/>
        <dbReference type="ChEBI" id="CHEBI:30616"/>
        <dbReference type="ChEBI" id="CHEBI:43474"/>
        <dbReference type="ChEBI" id="CHEBI:456216"/>
        <dbReference type="EC" id="3.6.4.13"/>
    </reaction>
</comment>
<dbReference type="Proteomes" id="UP000070544">
    <property type="component" value="Unassembled WGS sequence"/>
</dbReference>
<keyword evidence="15" id="KW-1185">Reference proteome</keyword>
<dbReference type="Pfam" id="PF00271">
    <property type="entry name" value="Helicase_C"/>
    <property type="match status" value="1"/>
</dbReference>
<keyword evidence="3 14" id="KW-0378">Hydrolase</keyword>
<dbReference type="GO" id="GO:0005829">
    <property type="term" value="C:cytosol"/>
    <property type="evidence" value="ECO:0007669"/>
    <property type="project" value="TreeGrafter"/>
</dbReference>
<feature type="domain" description="DEAD-box RNA helicase Q" evidence="13">
    <location>
        <begin position="1"/>
        <end position="24"/>
    </location>
</feature>
<evidence type="ECO:0000256" key="7">
    <source>
        <dbReference type="ARBA" id="ARBA00038041"/>
    </source>
</evidence>
<dbReference type="InterPro" id="IPR014014">
    <property type="entry name" value="RNA_helicase_DEAD_Q_motif"/>
</dbReference>
<name>A0A139AWY6_GONPJ</name>
<evidence type="ECO:0000256" key="10">
    <source>
        <dbReference type="SAM" id="MobiDB-lite"/>
    </source>
</evidence>
<dbReference type="PROSITE" id="PS51195">
    <property type="entry name" value="Q_MOTIF"/>
    <property type="match status" value="1"/>
</dbReference>
<feature type="short sequence motif" description="Q motif" evidence="9">
    <location>
        <begin position="1"/>
        <end position="24"/>
    </location>
</feature>
<dbReference type="GO" id="GO:0016787">
    <property type="term" value="F:hydrolase activity"/>
    <property type="evidence" value="ECO:0007669"/>
    <property type="project" value="UniProtKB-KW"/>
</dbReference>
<accession>A0A139AWY6</accession>
<feature type="region of interest" description="Disordered" evidence="10">
    <location>
        <begin position="588"/>
        <end position="654"/>
    </location>
</feature>
<evidence type="ECO:0000256" key="2">
    <source>
        <dbReference type="ARBA" id="ARBA00022741"/>
    </source>
</evidence>
<feature type="domain" description="Helicase C-terminal" evidence="12">
    <location>
        <begin position="431"/>
        <end position="522"/>
    </location>
</feature>
<dbReference type="InterPro" id="IPR014001">
    <property type="entry name" value="Helicase_ATP-bd"/>
</dbReference>
<evidence type="ECO:0000313" key="15">
    <source>
        <dbReference type="Proteomes" id="UP000070544"/>
    </source>
</evidence>
<keyword evidence="4" id="KW-0347">Helicase</keyword>
<dbReference type="OMA" id="NASEQCV"/>
<evidence type="ECO:0000256" key="6">
    <source>
        <dbReference type="ARBA" id="ARBA00022884"/>
    </source>
</evidence>
<dbReference type="GO" id="GO:0003723">
    <property type="term" value="F:RNA binding"/>
    <property type="evidence" value="ECO:0007669"/>
    <property type="project" value="UniProtKB-KW"/>
</dbReference>
<reference evidence="14 15" key="1">
    <citation type="journal article" date="2015" name="Genome Biol. Evol.">
        <title>Phylogenomic analyses indicate that early fungi evolved digesting cell walls of algal ancestors of land plants.</title>
        <authorList>
            <person name="Chang Y."/>
            <person name="Wang S."/>
            <person name="Sekimoto S."/>
            <person name="Aerts A.L."/>
            <person name="Choi C."/>
            <person name="Clum A."/>
            <person name="LaButti K.M."/>
            <person name="Lindquist E.A."/>
            <person name="Yee Ngan C."/>
            <person name="Ohm R.A."/>
            <person name="Salamov A.A."/>
            <person name="Grigoriev I.V."/>
            <person name="Spatafora J.W."/>
            <person name="Berbee M.L."/>
        </authorList>
    </citation>
    <scope>NUCLEOTIDE SEQUENCE [LARGE SCALE GENOMIC DNA]</scope>
    <source>
        <strain evidence="14 15">JEL478</strain>
    </source>
</reference>
<dbReference type="PROSITE" id="PS51194">
    <property type="entry name" value="HELICASE_CTER"/>
    <property type="match status" value="1"/>
</dbReference>
<dbReference type="InterPro" id="IPR050079">
    <property type="entry name" value="DEAD_box_RNA_helicase"/>
</dbReference>
<protein>
    <recommendedName>
        <fullName evidence="1">RNA helicase</fullName>
        <ecNumber evidence="1">3.6.4.13</ecNumber>
    </recommendedName>
</protein>
<dbReference type="OrthoDB" id="1191041at2759"/>
<evidence type="ECO:0000256" key="9">
    <source>
        <dbReference type="PROSITE-ProRule" id="PRU00552"/>
    </source>
</evidence>
<feature type="domain" description="Helicase ATP-binding" evidence="11">
    <location>
        <begin position="28"/>
        <end position="234"/>
    </location>
</feature>
<evidence type="ECO:0000256" key="3">
    <source>
        <dbReference type="ARBA" id="ARBA00022801"/>
    </source>
</evidence>
<evidence type="ECO:0000256" key="4">
    <source>
        <dbReference type="ARBA" id="ARBA00022806"/>
    </source>
</evidence>
<comment type="similarity">
    <text evidence="7">Belongs to the DEAD box helicase family. DDX56/DBP9 subfamily.</text>
</comment>
<dbReference type="SMART" id="SM00487">
    <property type="entry name" value="DEXDc"/>
    <property type="match status" value="1"/>
</dbReference>
<dbReference type="PANTHER" id="PTHR47959:SF21">
    <property type="entry name" value="DEAD-BOX HELICASE 56"/>
    <property type="match status" value="1"/>
</dbReference>
<evidence type="ECO:0000256" key="8">
    <source>
        <dbReference type="ARBA" id="ARBA00047984"/>
    </source>
</evidence>
<keyword evidence="6" id="KW-0694">RNA-binding</keyword>
<organism evidence="14 15">
    <name type="scientific">Gonapodya prolifera (strain JEL478)</name>
    <name type="common">Monoblepharis prolifera</name>
    <dbReference type="NCBI Taxonomy" id="1344416"/>
    <lineage>
        <taxon>Eukaryota</taxon>
        <taxon>Fungi</taxon>
        <taxon>Fungi incertae sedis</taxon>
        <taxon>Chytridiomycota</taxon>
        <taxon>Chytridiomycota incertae sedis</taxon>
        <taxon>Monoblepharidomycetes</taxon>
        <taxon>Monoblepharidales</taxon>
        <taxon>Gonapodyaceae</taxon>
        <taxon>Gonapodya</taxon>
    </lineage>
</organism>
<dbReference type="EC" id="3.6.4.13" evidence="1"/>
<evidence type="ECO:0000256" key="5">
    <source>
        <dbReference type="ARBA" id="ARBA00022840"/>
    </source>
</evidence>
<evidence type="ECO:0000313" key="14">
    <source>
        <dbReference type="EMBL" id="KXS21256.1"/>
    </source>
</evidence>
<dbReference type="PANTHER" id="PTHR47959">
    <property type="entry name" value="ATP-DEPENDENT RNA HELICASE RHLE-RELATED"/>
    <property type="match status" value="1"/>
</dbReference>
<dbReference type="InterPro" id="IPR001650">
    <property type="entry name" value="Helicase_C-like"/>
</dbReference>
<keyword evidence="5" id="KW-0067">ATP-binding</keyword>